<protein>
    <submittedName>
        <fullName evidence="1">Uncharacterized protein</fullName>
    </submittedName>
</protein>
<name>A0ABY1PQK8_9BACT</name>
<sequence length="167" mass="18447">MADAKTATEKISPDETTSERITSEAKHHWCWIGPATSAYLDGITSWMADQVHVPSPESNRPKHADSIPTWQIQLFPDATPRTFQKTLGKLRADAFVWAIGEAGIAQVITSIASAKLAHPQAARISTGLVSPAERMHLMEVGVQLHVQHPHQIKDVLDRLQRDHLAQP</sequence>
<proteinExistence type="predicted"/>
<comment type="caution">
    <text evidence="1">The sequence shown here is derived from an EMBL/GenBank/DDBJ whole genome shotgun (WGS) entry which is preliminary data.</text>
</comment>
<keyword evidence="2" id="KW-1185">Reference proteome</keyword>
<gene>
    <name evidence="1" type="ORF">SAMN06265222_10143</name>
</gene>
<reference evidence="1 2" key="1">
    <citation type="submission" date="2017-05" db="EMBL/GenBank/DDBJ databases">
        <authorList>
            <person name="Varghese N."/>
            <person name="Submissions S."/>
        </authorList>
    </citation>
    <scope>NUCLEOTIDE SEQUENCE [LARGE SCALE GENOMIC DNA]</scope>
    <source>
        <strain evidence="1 2">DSM 25457</strain>
    </source>
</reference>
<dbReference type="EMBL" id="FXUG01000001">
    <property type="protein sequence ID" value="SMP37910.1"/>
    <property type="molecule type" value="Genomic_DNA"/>
</dbReference>
<evidence type="ECO:0000313" key="1">
    <source>
        <dbReference type="EMBL" id="SMP37910.1"/>
    </source>
</evidence>
<dbReference type="RefSeq" id="WP_283430315.1">
    <property type="nucleotide sequence ID" value="NZ_CAWLDM010000001.1"/>
</dbReference>
<organism evidence="1 2">
    <name type="scientific">Neorhodopirellula lusitana</name>
    <dbReference type="NCBI Taxonomy" id="445327"/>
    <lineage>
        <taxon>Bacteria</taxon>
        <taxon>Pseudomonadati</taxon>
        <taxon>Planctomycetota</taxon>
        <taxon>Planctomycetia</taxon>
        <taxon>Pirellulales</taxon>
        <taxon>Pirellulaceae</taxon>
        <taxon>Neorhodopirellula</taxon>
    </lineage>
</organism>
<dbReference type="Proteomes" id="UP001158067">
    <property type="component" value="Unassembled WGS sequence"/>
</dbReference>
<accession>A0ABY1PQK8</accession>
<evidence type="ECO:0000313" key="2">
    <source>
        <dbReference type="Proteomes" id="UP001158067"/>
    </source>
</evidence>